<evidence type="ECO:0000256" key="8">
    <source>
        <dbReference type="ARBA" id="ARBA00023128"/>
    </source>
</evidence>
<keyword evidence="14" id="KW-1185">Reference proteome</keyword>
<dbReference type="AlphaFoldDB" id="A0A4C1XZT0"/>
<evidence type="ECO:0000256" key="7">
    <source>
        <dbReference type="ARBA" id="ARBA00022989"/>
    </source>
</evidence>
<evidence type="ECO:0000313" key="13">
    <source>
        <dbReference type="EMBL" id="GBP68740.1"/>
    </source>
</evidence>
<comment type="caution">
    <text evidence="13">The sequence shown here is derived from an EMBL/GenBank/DDBJ whole genome shotgun (WGS) entry which is preliminary data.</text>
</comment>
<reference evidence="13 14" key="1">
    <citation type="journal article" date="2019" name="Commun. Biol.">
        <title>The bagworm genome reveals a unique fibroin gene that provides high tensile strength.</title>
        <authorList>
            <person name="Kono N."/>
            <person name="Nakamura H."/>
            <person name="Ohtoshi R."/>
            <person name="Tomita M."/>
            <person name="Numata K."/>
            <person name="Arakawa K."/>
        </authorList>
    </citation>
    <scope>NUCLEOTIDE SEQUENCE [LARGE SCALE GENOMIC DNA]</scope>
</reference>
<organism evidence="13 14">
    <name type="scientific">Eumeta variegata</name>
    <name type="common">Bagworm moth</name>
    <name type="synonym">Eumeta japonica</name>
    <dbReference type="NCBI Taxonomy" id="151549"/>
    <lineage>
        <taxon>Eukaryota</taxon>
        <taxon>Metazoa</taxon>
        <taxon>Ecdysozoa</taxon>
        <taxon>Arthropoda</taxon>
        <taxon>Hexapoda</taxon>
        <taxon>Insecta</taxon>
        <taxon>Pterygota</taxon>
        <taxon>Neoptera</taxon>
        <taxon>Endopterygota</taxon>
        <taxon>Lepidoptera</taxon>
        <taxon>Glossata</taxon>
        <taxon>Ditrysia</taxon>
        <taxon>Tineoidea</taxon>
        <taxon>Psychidae</taxon>
        <taxon>Oiketicinae</taxon>
        <taxon>Eumeta</taxon>
    </lineage>
</organism>
<keyword evidence="3 11" id="KW-0813">Transport</keyword>
<dbReference type="InterPro" id="IPR023395">
    <property type="entry name" value="MCP_dom_sf"/>
</dbReference>
<evidence type="ECO:0000256" key="6">
    <source>
        <dbReference type="ARBA" id="ARBA00022792"/>
    </source>
</evidence>
<keyword evidence="8" id="KW-0496">Mitochondrion</keyword>
<keyword evidence="6" id="KW-0999">Mitochondrion inner membrane</keyword>
<keyword evidence="5" id="KW-0677">Repeat</keyword>
<feature type="transmembrane region" description="Helical" evidence="12">
    <location>
        <begin position="121"/>
        <end position="143"/>
    </location>
</feature>
<dbReference type="PROSITE" id="PS50920">
    <property type="entry name" value="SOLCAR"/>
    <property type="match status" value="1"/>
</dbReference>
<dbReference type="GO" id="GO:0005743">
    <property type="term" value="C:mitochondrial inner membrane"/>
    <property type="evidence" value="ECO:0007669"/>
    <property type="project" value="UniProtKB-SubCell"/>
</dbReference>
<dbReference type="EMBL" id="BGZK01001022">
    <property type="protein sequence ID" value="GBP68740.1"/>
    <property type="molecule type" value="Genomic_DNA"/>
</dbReference>
<keyword evidence="4 10" id="KW-0812">Transmembrane</keyword>
<dbReference type="PANTHER" id="PTHR45928:SF1">
    <property type="entry name" value="RE38146P"/>
    <property type="match status" value="1"/>
</dbReference>
<protein>
    <submittedName>
        <fullName evidence="13">Solute carrier family 25 member 35</fullName>
    </submittedName>
</protein>
<evidence type="ECO:0000313" key="14">
    <source>
        <dbReference type="Proteomes" id="UP000299102"/>
    </source>
</evidence>
<evidence type="ECO:0000256" key="10">
    <source>
        <dbReference type="PROSITE-ProRule" id="PRU00282"/>
    </source>
</evidence>
<dbReference type="InterPro" id="IPR018108">
    <property type="entry name" value="MCP_transmembrane"/>
</dbReference>
<evidence type="ECO:0000256" key="2">
    <source>
        <dbReference type="ARBA" id="ARBA00006375"/>
    </source>
</evidence>
<proteinExistence type="inferred from homology"/>
<evidence type="ECO:0000256" key="3">
    <source>
        <dbReference type="ARBA" id="ARBA00022448"/>
    </source>
</evidence>
<feature type="repeat" description="Solcar" evidence="10">
    <location>
        <begin position="60"/>
        <end position="149"/>
    </location>
</feature>
<dbReference type="SUPFAM" id="SSF103506">
    <property type="entry name" value="Mitochondrial carrier"/>
    <property type="match status" value="1"/>
</dbReference>
<comment type="subcellular location">
    <subcellularLocation>
        <location evidence="1">Mitochondrion inner membrane</location>
        <topology evidence="1">Multi-pass membrane protein</topology>
    </subcellularLocation>
</comment>
<gene>
    <name evidence="13" type="primary">slc25a35</name>
    <name evidence="13" type="ORF">EVAR_99010_1</name>
</gene>
<evidence type="ECO:0000256" key="1">
    <source>
        <dbReference type="ARBA" id="ARBA00004448"/>
    </source>
</evidence>
<evidence type="ECO:0000256" key="4">
    <source>
        <dbReference type="ARBA" id="ARBA00022692"/>
    </source>
</evidence>
<dbReference type="Pfam" id="PF00153">
    <property type="entry name" value="Mito_carr"/>
    <property type="match status" value="1"/>
</dbReference>
<dbReference type="InterPro" id="IPR051508">
    <property type="entry name" value="Mito_Carrier_Antiporter"/>
</dbReference>
<sequence length="272" mass="29923">MLKKKNYVGKSYINIDHTTGKSWSDDSKLDHKKPVSKGLYRKAERLGWTTDENGEISIGKSAFLASVSGALSGITATPNFVVKTRMQASANPNIAVGRQHKYKNTLDAFSQIFKKDGVKGFYVGFNATCTRLAVGSAVQMSSFSTVKELLLHAHHEHFVNSNALLAFSASSVSGLLVAIVMCPMDVITTRYDSSQKRQPRSTKVRDYHQSTKLRYGQKLNQTNNGSTSKAVRIPADEGYNELALPATIKLVIIMPAMMVMNRPNCEEVGMVI</sequence>
<dbReference type="STRING" id="151549.A0A4C1XZT0"/>
<comment type="similarity">
    <text evidence="2 11">Belongs to the mitochondrial carrier (TC 2.A.29) family.</text>
</comment>
<keyword evidence="7 12" id="KW-1133">Transmembrane helix</keyword>
<evidence type="ECO:0000256" key="5">
    <source>
        <dbReference type="ARBA" id="ARBA00022737"/>
    </source>
</evidence>
<accession>A0A4C1XZT0</accession>
<dbReference type="OrthoDB" id="6703404at2759"/>
<evidence type="ECO:0000256" key="11">
    <source>
        <dbReference type="RuleBase" id="RU000488"/>
    </source>
</evidence>
<name>A0A4C1XZT0_EUMVA</name>
<evidence type="ECO:0000256" key="12">
    <source>
        <dbReference type="SAM" id="Phobius"/>
    </source>
</evidence>
<dbReference type="Proteomes" id="UP000299102">
    <property type="component" value="Unassembled WGS sequence"/>
</dbReference>
<feature type="transmembrane region" description="Helical" evidence="12">
    <location>
        <begin position="163"/>
        <end position="187"/>
    </location>
</feature>
<keyword evidence="9 10" id="KW-0472">Membrane</keyword>
<dbReference type="PANTHER" id="PTHR45928">
    <property type="entry name" value="RE38146P"/>
    <property type="match status" value="1"/>
</dbReference>
<dbReference type="Gene3D" id="1.50.40.10">
    <property type="entry name" value="Mitochondrial carrier domain"/>
    <property type="match status" value="1"/>
</dbReference>
<evidence type="ECO:0000256" key="9">
    <source>
        <dbReference type="ARBA" id="ARBA00023136"/>
    </source>
</evidence>